<comment type="function">
    <text evidence="1">Specifically methylates the cytosine at position 967 (m5C967) of 16S rRNA.</text>
</comment>
<dbReference type="InterPro" id="IPR006027">
    <property type="entry name" value="NusB_RsmB_TIM44"/>
</dbReference>
<dbReference type="RefSeq" id="WP_142896924.1">
    <property type="nucleotide sequence ID" value="NZ_ML660055.1"/>
</dbReference>
<dbReference type="EC" id="2.1.1.176" evidence="3"/>
<evidence type="ECO:0000256" key="15">
    <source>
        <dbReference type="SAM" id="MobiDB-lite"/>
    </source>
</evidence>
<dbReference type="GO" id="GO:0003723">
    <property type="term" value="F:RNA binding"/>
    <property type="evidence" value="ECO:0007669"/>
    <property type="project" value="UniProtKB-UniRule"/>
</dbReference>
<feature type="binding site" evidence="13">
    <location>
        <begin position="282"/>
        <end position="288"/>
    </location>
    <ligand>
        <name>S-adenosyl-L-methionine</name>
        <dbReference type="ChEBI" id="CHEBI:59789"/>
    </ligand>
</feature>
<dbReference type="NCBIfam" id="TIGR00563">
    <property type="entry name" value="rsmB"/>
    <property type="match status" value="1"/>
</dbReference>
<dbReference type="InterPro" id="IPR001678">
    <property type="entry name" value="MeTrfase_RsmB-F_NOP2_dom"/>
</dbReference>
<dbReference type="AlphaFoldDB" id="A0A545TRA0"/>
<evidence type="ECO:0000256" key="10">
    <source>
        <dbReference type="ARBA" id="ARBA00030399"/>
    </source>
</evidence>
<dbReference type="InterPro" id="IPR049560">
    <property type="entry name" value="MeTrfase_RsmB-F_NOP2_cat"/>
</dbReference>
<evidence type="ECO:0000256" key="6">
    <source>
        <dbReference type="ARBA" id="ARBA00022603"/>
    </source>
</evidence>
<sequence>MPSKRTTSKSKRNRQPGETSPGQEALRAQAPRTGKGPNPRRIAATVLNAVLRQETPLDDALNAHKDLPNLDARDRAFVRLLTTTVLRRLGQIDDLIAHCLDRPLKAKFAEAEDLIRMGAAQLLFLETPPHAALSTTLALATTPRTSGQKGLINAILRRLDREGRALVEAQDAARLNTPDWLWQSWSEAYGDAQVRAIAESNLKEPPLDLTIKTESGDWVTRMANAGLDAQKLPGGSVRIGHAGDVRRLPGYDRGHWWVQDVAATLPARLLGEIEDLRVIDLCAAPGGKTAQLAAAGAKVTAVDRSTSRLRRLSENLDRLNLSAEVIAANATRWQPKQPADAVLLDAPCSATGTLRRHPDIAWLRNAGDIASVTELQDSLLNAAAEMVKPGGLLVYATCSLQPQEGPERIAALLETRKDLERIPLTAEELGEGLEAAITADGDLRTLPSHLSDLGGMDGFFACRLRRL</sequence>
<dbReference type="Proteomes" id="UP000315252">
    <property type="component" value="Unassembled WGS sequence"/>
</dbReference>
<feature type="active site" description="Nucleophile" evidence="13">
    <location>
        <position position="398"/>
    </location>
</feature>
<comment type="catalytic activity">
    <reaction evidence="12">
        <text>cytidine(967) in 16S rRNA + S-adenosyl-L-methionine = 5-methylcytidine(967) in 16S rRNA + S-adenosyl-L-homocysteine + H(+)</text>
        <dbReference type="Rhea" id="RHEA:42748"/>
        <dbReference type="Rhea" id="RHEA-COMP:10219"/>
        <dbReference type="Rhea" id="RHEA-COMP:10220"/>
        <dbReference type="ChEBI" id="CHEBI:15378"/>
        <dbReference type="ChEBI" id="CHEBI:57856"/>
        <dbReference type="ChEBI" id="CHEBI:59789"/>
        <dbReference type="ChEBI" id="CHEBI:74483"/>
        <dbReference type="ChEBI" id="CHEBI:82748"/>
        <dbReference type="EC" id="2.1.1.176"/>
    </reaction>
</comment>
<keyword evidence="18" id="KW-1185">Reference proteome</keyword>
<comment type="subcellular location">
    <subcellularLocation>
        <location evidence="2">Cytoplasm</location>
    </subcellularLocation>
</comment>
<dbReference type="GO" id="GO:0005737">
    <property type="term" value="C:cytoplasm"/>
    <property type="evidence" value="ECO:0007669"/>
    <property type="project" value="UniProtKB-SubCell"/>
</dbReference>
<reference evidence="17 18" key="1">
    <citation type="submission" date="2019-06" db="EMBL/GenBank/DDBJ databases">
        <title>Whole genome sequence for Rhodospirillaceae sp. R148.</title>
        <authorList>
            <person name="Wang G."/>
        </authorList>
    </citation>
    <scope>NUCLEOTIDE SEQUENCE [LARGE SCALE GENOMIC DNA]</scope>
    <source>
        <strain evidence="17 18">R148</strain>
    </source>
</reference>
<evidence type="ECO:0000256" key="5">
    <source>
        <dbReference type="ARBA" id="ARBA00022552"/>
    </source>
</evidence>
<dbReference type="PANTHER" id="PTHR22807:SF61">
    <property type="entry name" value="NOL1_NOP2_SUN FAMILY PROTEIN _ ANTITERMINATION NUSB DOMAIN-CONTAINING PROTEIN"/>
    <property type="match status" value="1"/>
</dbReference>
<dbReference type="InterPro" id="IPR004573">
    <property type="entry name" value="rRNA_ssu_MeTfrase_B"/>
</dbReference>
<dbReference type="Pfam" id="PF01029">
    <property type="entry name" value="NusB"/>
    <property type="match status" value="1"/>
</dbReference>
<feature type="compositionally biased region" description="Basic residues" evidence="15">
    <location>
        <begin position="1"/>
        <end position="14"/>
    </location>
</feature>
<comment type="caution">
    <text evidence="13">Lacks conserved residue(s) required for the propagation of feature annotation.</text>
</comment>
<evidence type="ECO:0000256" key="4">
    <source>
        <dbReference type="ARBA" id="ARBA00022490"/>
    </source>
</evidence>
<dbReference type="InterPro" id="IPR023267">
    <property type="entry name" value="RCMT"/>
</dbReference>
<evidence type="ECO:0000259" key="16">
    <source>
        <dbReference type="PROSITE" id="PS51686"/>
    </source>
</evidence>
<dbReference type="PANTHER" id="PTHR22807">
    <property type="entry name" value="NOP2 YEAST -RELATED NOL1/NOP2/FMU SUN DOMAIN-CONTAINING"/>
    <property type="match status" value="1"/>
</dbReference>
<dbReference type="Gene3D" id="1.10.940.10">
    <property type="entry name" value="NusB-like"/>
    <property type="match status" value="1"/>
</dbReference>
<feature type="region of interest" description="Disordered" evidence="15">
    <location>
        <begin position="1"/>
        <end position="40"/>
    </location>
</feature>
<keyword evidence="5" id="KW-0698">rRNA processing</keyword>
<accession>A0A545TRA0</accession>
<evidence type="ECO:0000256" key="8">
    <source>
        <dbReference type="ARBA" id="ARBA00022691"/>
    </source>
</evidence>
<protein>
    <recommendedName>
        <fullName evidence="3">16S rRNA (cytosine(967)-C(5))-methyltransferase</fullName>
        <ecNumber evidence="3">2.1.1.176</ecNumber>
    </recommendedName>
    <alternativeName>
        <fullName evidence="10">16S rRNA m5C967 methyltransferase</fullName>
    </alternativeName>
    <alternativeName>
        <fullName evidence="11">rRNA (cytosine-C(5)-)-methyltransferase RsmB</fullName>
    </alternativeName>
</protein>
<dbReference type="Pfam" id="PF01189">
    <property type="entry name" value="Methyltr_RsmB-F"/>
    <property type="match status" value="1"/>
</dbReference>
<comment type="caution">
    <text evidence="17">The sequence shown here is derived from an EMBL/GenBank/DDBJ whole genome shotgun (WGS) entry which is preliminary data.</text>
</comment>
<feature type="binding site" evidence="13">
    <location>
        <position position="303"/>
    </location>
    <ligand>
        <name>S-adenosyl-L-methionine</name>
        <dbReference type="ChEBI" id="CHEBI:59789"/>
    </ligand>
</feature>
<dbReference type="GO" id="GO:0006355">
    <property type="term" value="P:regulation of DNA-templated transcription"/>
    <property type="evidence" value="ECO:0007669"/>
    <property type="project" value="InterPro"/>
</dbReference>
<dbReference type="FunFam" id="3.40.50.150:FF:000257">
    <property type="entry name" value="16S rRNA methyltransferase"/>
    <property type="match status" value="1"/>
</dbReference>
<evidence type="ECO:0000256" key="3">
    <source>
        <dbReference type="ARBA" id="ARBA00012140"/>
    </source>
</evidence>
<dbReference type="CDD" id="cd02440">
    <property type="entry name" value="AdoMet_MTases"/>
    <property type="match status" value="1"/>
</dbReference>
<dbReference type="SUPFAM" id="SSF53335">
    <property type="entry name" value="S-adenosyl-L-methionine-dependent methyltransferases"/>
    <property type="match status" value="1"/>
</dbReference>
<dbReference type="GO" id="GO:0008649">
    <property type="term" value="F:rRNA methyltransferase activity"/>
    <property type="evidence" value="ECO:0007669"/>
    <property type="project" value="InterPro"/>
</dbReference>
<evidence type="ECO:0000256" key="9">
    <source>
        <dbReference type="ARBA" id="ARBA00022884"/>
    </source>
</evidence>
<dbReference type="SUPFAM" id="SSF48013">
    <property type="entry name" value="NusB-like"/>
    <property type="match status" value="1"/>
</dbReference>
<keyword evidence="8 13" id="KW-0949">S-adenosyl-L-methionine</keyword>
<evidence type="ECO:0000256" key="14">
    <source>
        <dbReference type="SAM" id="Coils"/>
    </source>
</evidence>
<keyword evidence="7 13" id="KW-0808">Transferase</keyword>
<feature type="domain" description="SAM-dependent MTase RsmB/NOP-type" evidence="16">
    <location>
        <begin position="185"/>
        <end position="467"/>
    </location>
</feature>
<proteinExistence type="inferred from homology"/>
<evidence type="ECO:0000256" key="7">
    <source>
        <dbReference type="ARBA" id="ARBA00022679"/>
    </source>
</evidence>
<evidence type="ECO:0000256" key="1">
    <source>
        <dbReference type="ARBA" id="ARBA00002724"/>
    </source>
</evidence>
<dbReference type="InterPro" id="IPR035926">
    <property type="entry name" value="NusB-like_sf"/>
</dbReference>
<evidence type="ECO:0000256" key="11">
    <source>
        <dbReference type="ARBA" id="ARBA00031088"/>
    </source>
</evidence>
<dbReference type="InterPro" id="IPR029063">
    <property type="entry name" value="SAM-dependent_MTases_sf"/>
</dbReference>
<evidence type="ECO:0000313" key="18">
    <source>
        <dbReference type="Proteomes" id="UP000315252"/>
    </source>
</evidence>
<keyword evidence="9 13" id="KW-0694">RNA-binding</keyword>
<dbReference type="PROSITE" id="PS51686">
    <property type="entry name" value="SAM_MT_RSMB_NOP"/>
    <property type="match status" value="1"/>
</dbReference>
<evidence type="ECO:0000256" key="13">
    <source>
        <dbReference type="PROSITE-ProRule" id="PRU01023"/>
    </source>
</evidence>
<evidence type="ECO:0000256" key="12">
    <source>
        <dbReference type="ARBA" id="ARBA00047283"/>
    </source>
</evidence>
<evidence type="ECO:0000313" key="17">
    <source>
        <dbReference type="EMBL" id="TQV79744.1"/>
    </source>
</evidence>
<evidence type="ECO:0000256" key="2">
    <source>
        <dbReference type="ARBA" id="ARBA00004496"/>
    </source>
</evidence>
<comment type="similarity">
    <text evidence="13">Belongs to the class I-like SAM-binding methyltransferase superfamily. RsmB/NOP family.</text>
</comment>
<keyword evidence="14" id="KW-0175">Coiled coil</keyword>
<dbReference type="PRINTS" id="PR02008">
    <property type="entry name" value="RCMTFAMILY"/>
</dbReference>
<dbReference type="OrthoDB" id="9810297at2"/>
<organism evidence="17 18">
    <name type="scientific">Denitrobaculum tricleocarpae</name>
    <dbReference type="NCBI Taxonomy" id="2591009"/>
    <lineage>
        <taxon>Bacteria</taxon>
        <taxon>Pseudomonadati</taxon>
        <taxon>Pseudomonadota</taxon>
        <taxon>Alphaproteobacteria</taxon>
        <taxon>Rhodospirillales</taxon>
        <taxon>Rhodospirillaceae</taxon>
        <taxon>Denitrobaculum</taxon>
    </lineage>
</organism>
<gene>
    <name evidence="17" type="primary">rsmB</name>
    <name evidence="17" type="ORF">FKG95_13655</name>
</gene>
<keyword evidence="4" id="KW-0963">Cytoplasm</keyword>
<feature type="coiled-coil region" evidence="14">
    <location>
        <begin position="302"/>
        <end position="329"/>
    </location>
</feature>
<keyword evidence="6 13" id="KW-0489">Methyltransferase</keyword>
<name>A0A545TRA0_9PROT</name>
<feature type="binding site" evidence="13">
    <location>
        <position position="345"/>
    </location>
    <ligand>
        <name>S-adenosyl-L-methionine</name>
        <dbReference type="ChEBI" id="CHEBI:59789"/>
    </ligand>
</feature>
<dbReference type="EMBL" id="VHSH01000004">
    <property type="protein sequence ID" value="TQV79744.1"/>
    <property type="molecule type" value="Genomic_DNA"/>
</dbReference>
<dbReference type="Gene3D" id="3.40.50.150">
    <property type="entry name" value="Vaccinia Virus protein VP39"/>
    <property type="match status" value="1"/>
</dbReference>